<dbReference type="eggNOG" id="KOG1499">
    <property type="taxonomic scope" value="Eukaryota"/>
</dbReference>
<sequence length="175" mass="20387">MYICAIEDERTKYDRIDFWDNVYGFDMRALKEVALTEPAVDVVDPKSVVTNATPILNIDLQSCTEKDLSFASDFRLRATRRDNVHAFVAYFECGFTRLPQPLGFSTSPFAKYTHWKQTIFYMKDPILMDEGEELTGRIVCKPNPHNERDLDITLIINFDGKHSKLFDKCIEYKLR</sequence>
<proteinExistence type="predicted"/>
<dbReference type="AlphaFoldDB" id="K0T6S4"/>
<keyword evidence="3 4" id="KW-0949">S-adenosyl-L-methionine</keyword>
<protein>
    <recommendedName>
        <fullName evidence="5">Protein arginine N-methyltransferase domain-containing protein</fullName>
    </recommendedName>
</protein>
<evidence type="ECO:0000313" key="6">
    <source>
        <dbReference type="EMBL" id="EJK72739.1"/>
    </source>
</evidence>
<dbReference type="PANTHER" id="PTHR11006">
    <property type="entry name" value="PROTEIN ARGININE N-METHYLTRANSFERASE"/>
    <property type="match status" value="1"/>
</dbReference>
<dbReference type="PROSITE" id="PS51678">
    <property type="entry name" value="SAM_MT_PRMT"/>
    <property type="match status" value="1"/>
</dbReference>
<dbReference type="SUPFAM" id="SSF53335">
    <property type="entry name" value="S-adenosyl-L-methionine-dependent methyltransferases"/>
    <property type="match status" value="1"/>
</dbReference>
<dbReference type="GO" id="GO:0016274">
    <property type="term" value="F:protein-arginine N-methyltransferase activity"/>
    <property type="evidence" value="ECO:0007669"/>
    <property type="project" value="InterPro"/>
</dbReference>
<dbReference type="Pfam" id="PF22528">
    <property type="entry name" value="PRMT_C"/>
    <property type="match status" value="1"/>
</dbReference>
<comment type="caution">
    <text evidence="6">The sequence shown here is derived from an EMBL/GenBank/DDBJ whole genome shotgun (WGS) entry which is preliminary data.</text>
</comment>
<keyword evidence="7" id="KW-1185">Reference proteome</keyword>
<dbReference type="InterPro" id="IPR055135">
    <property type="entry name" value="PRMT_dom"/>
</dbReference>
<dbReference type="GO" id="GO:0032259">
    <property type="term" value="P:methylation"/>
    <property type="evidence" value="ECO:0007669"/>
    <property type="project" value="UniProtKB-KW"/>
</dbReference>
<dbReference type="OrthoDB" id="7848332at2759"/>
<dbReference type="OMA" id="DISKMAH"/>
<name>K0T6S4_THAOC</name>
<dbReference type="Proteomes" id="UP000266841">
    <property type="component" value="Unassembled WGS sequence"/>
</dbReference>
<evidence type="ECO:0000256" key="3">
    <source>
        <dbReference type="ARBA" id="ARBA00022691"/>
    </source>
</evidence>
<dbReference type="GO" id="GO:0042054">
    <property type="term" value="F:histone methyltransferase activity"/>
    <property type="evidence" value="ECO:0007669"/>
    <property type="project" value="TreeGrafter"/>
</dbReference>
<organism evidence="6 7">
    <name type="scientific">Thalassiosira oceanica</name>
    <name type="common">Marine diatom</name>
    <dbReference type="NCBI Taxonomy" id="159749"/>
    <lineage>
        <taxon>Eukaryota</taxon>
        <taxon>Sar</taxon>
        <taxon>Stramenopiles</taxon>
        <taxon>Ochrophyta</taxon>
        <taxon>Bacillariophyta</taxon>
        <taxon>Coscinodiscophyceae</taxon>
        <taxon>Thalassiosirophycidae</taxon>
        <taxon>Thalassiosirales</taxon>
        <taxon>Thalassiosiraceae</taxon>
        <taxon>Thalassiosira</taxon>
    </lineage>
</organism>
<evidence type="ECO:0000256" key="4">
    <source>
        <dbReference type="PROSITE-ProRule" id="PRU01015"/>
    </source>
</evidence>
<dbReference type="GO" id="GO:0005634">
    <property type="term" value="C:nucleus"/>
    <property type="evidence" value="ECO:0007669"/>
    <property type="project" value="TreeGrafter"/>
</dbReference>
<accession>K0T6S4</accession>
<keyword evidence="2 4" id="KW-0808">Transferase</keyword>
<evidence type="ECO:0000256" key="1">
    <source>
        <dbReference type="ARBA" id="ARBA00022603"/>
    </source>
</evidence>
<reference evidence="6 7" key="1">
    <citation type="journal article" date="2012" name="Genome Biol.">
        <title>Genome and low-iron response of an oceanic diatom adapted to chronic iron limitation.</title>
        <authorList>
            <person name="Lommer M."/>
            <person name="Specht M."/>
            <person name="Roy A.S."/>
            <person name="Kraemer L."/>
            <person name="Andreson R."/>
            <person name="Gutowska M.A."/>
            <person name="Wolf J."/>
            <person name="Bergner S.V."/>
            <person name="Schilhabel M.B."/>
            <person name="Klostermeier U.C."/>
            <person name="Beiko R.G."/>
            <person name="Rosenstiel P."/>
            <person name="Hippler M."/>
            <person name="Laroche J."/>
        </authorList>
    </citation>
    <scope>NUCLEOTIDE SEQUENCE [LARGE SCALE GENOMIC DNA]</scope>
    <source>
        <strain evidence="6 7">CCMP1005</strain>
    </source>
</reference>
<evidence type="ECO:0000259" key="5">
    <source>
        <dbReference type="Pfam" id="PF22528"/>
    </source>
</evidence>
<gene>
    <name evidence="6" type="ORF">THAOC_05698</name>
</gene>
<dbReference type="InterPro" id="IPR029063">
    <property type="entry name" value="SAM-dependent_MTases_sf"/>
</dbReference>
<evidence type="ECO:0000256" key="2">
    <source>
        <dbReference type="ARBA" id="ARBA00022679"/>
    </source>
</evidence>
<keyword evidence="1 4" id="KW-0489">Methyltransferase</keyword>
<dbReference type="FunFam" id="2.70.160.11:FF:000001">
    <property type="entry name" value="Blast:Protein arginine N-methyltransferase 1"/>
    <property type="match status" value="1"/>
</dbReference>
<dbReference type="InterPro" id="IPR025799">
    <property type="entry name" value="Arg_MeTrfase"/>
</dbReference>
<evidence type="ECO:0000313" key="7">
    <source>
        <dbReference type="Proteomes" id="UP000266841"/>
    </source>
</evidence>
<dbReference type="EMBL" id="AGNL01005387">
    <property type="protein sequence ID" value="EJK72739.1"/>
    <property type="molecule type" value="Genomic_DNA"/>
</dbReference>
<dbReference type="PANTHER" id="PTHR11006:SF53">
    <property type="entry name" value="PROTEIN ARGININE N-METHYLTRANSFERASE 3"/>
    <property type="match status" value="1"/>
</dbReference>
<feature type="domain" description="Protein arginine N-methyltransferase" evidence="5">
    <location>
        <begin position="1"/>
        <end position="159"/>
    </location>
</feature>
<dbReference type="Gene3D" id="2.70.160.11">
    <property type="entry name" value="Hnrnp arginine n-methyltransferase1"/>
    <property type="match status" value="1"/>
</dbReference>